<dbReference type="EMBL" id="JAAWVQ010176083">
    <property type="protein sequence ID" value="MBN3288477.1"/>
    <property type="molecule type" value="Genomic_DNA"/>
</dbReference>
<evidence type="ECO:0000313" key="4">
    <source>
        <dbReference type="Proteomes" id="UP001166093"/>
    </source>
</evidence>
<evidence type="ECO:0000313" key="3">
    <source>
        <dbReference type="EMBL" id="MBN3288477.1"/>
    </source>
</evidence>
<comment type="similarity">
    <text evidence="1">Belongs to the SS18 family.</text>
</comment>
<evidence type="ECO:0000259" key="2">
    <source>
        <dbReference type="Pfam" id="PF05030"/>
    </source>
</evidence>
<feature type="non-terminal residue" evidence="3">
    <location>
        <position position="1"/>
    </location>
</feature>
<protein>
    <submittedName>
        <fullName evidence="3">S18L2 protein</fullName>
    </submittedName>
</protein>
<keyword evidence="4" id="KW-1185">Reference proteome</keyword>
<sequence length="214" mass="23709">MQRPLVSRCATIAVAGASEAVEEWGFVGGGAALGDVECSEPHVVLSVEDSVEDAEEESSQTLNTGGIRTEVYSRTIPSFVNFERLVIEALTGVTGKFSPRLLEENDQLVRVIVEYQRKGRATECVRLQLKTLAFVLQHKYKGKRARILVHQRGKKTQTHGEANKEECFCVAAKLEEIPVEGAQSLAVDHTGDCSICMDSFHWLTGLVIWYKEEL</sequence>
<dbReference type="Proteomes" id="UP001166093">
    <property type="component" value="Unassembled WGS sequence"/>
</dbReference>
<feature type="non-terminal residue" evidence="3">
    <location>
        <position position="214"/>
    </location>
</feature>
<evidence type="ECO:0000256" key="1">
    <source>
        <dbReference type="ARBA" id="ARBA00007945"/>
    </source>
</evidence>
<accession>A0ABS2YP02</accession>
<organism evidence="3 4">
    <name type="scientific">Polyodon spathula</name>
    <name type="common">North American paddlefish</name>
    <name type="synonym">Squalus spathula</name>
    <dbReference type="NCBI Taxonomy" id="7913"/>
    <lineage>
        <taxon>Eukaryota</taxon>
        <taxon>Metazoa</taxon>
        <taxon>Chordata</taxon>
        <taxon>Craniata</taxon>
        <taxon>Vertebrata</taxon>
        <taxon>Euteleostomi</taxon>
        <taxon>Actinopterygii</taxon>
        <taxon>Chondrostei</taxon>
        <taxon>Acipenseriformes</taxon>
        <taxon>Polyodontidae</taxon>
        <taxon>Polyodon</taxon>
    </lineage>
</organism>
<reference evidence="3" key="1">
    <citation type="journal article" date="2021" name="Cell">
        <title>Tracing the genetic footprints of vertebrate landing in non-teleost ray-finned fishes.</title>
        <authorList>
            <person name="Bi X."/>
            <person name="Wang K."/>
            <person name="Yang L."/>
            <person name="Pan H."/>
            <person name="Jiang H."/>
            <person name="Wei Q."/>
            <person name="Fang M."/>
            <person name="Yu H."/>
            <person name="Zhu C."/>
            <person name="Cai Y."/>
            <person name="He Y."/>
            <person name="Gan X."/>
            <person name="Zeng H."/>
            <person name="Yu D."/>
            <person name="Zhu Y."/>
            <person name="Jiang H."/>
            <person name="Qiu Q."/>
            <person name="Yang H."/>
            <person name="Zhang Y.E."/>
            <person name="Wang W."/>
            <person name="Zhu M."/>
            <person name="He S."/>
            <person name="Zhang G."/>
        </authorList>
    </citation>
    <scope>NUCLEOTIDE SEQUENCE</scope>
    <source>
        <strain evidence="3">Pddl_001</strain>
    </source>
</reference>
<feature type="domain" description="SS18 N-terminal" evidence="2">
    <location>
        <begin position="100"/>
        <end position="128"/>
    </location>
</feature>
<proteinExistence type="inferred from homology"/>
<dbReference type="Pfam" id="PF05030">
    <property type="entry name" value="SSXT"/>
    <property type="match status" value="1"/>
</dbReference>
<comment type="caution">
    <text evidence="3">The sequence shown here is derived from an EMBL/GenBank/DDBJ whole genome shotgun (WGS) entry which is preliminary data.</text>
</comment>
<dbReference type="InterPro" id="IPR007726">
    <property type="entry name" value="SS18_N"/>
</dbReference>
<gene>
    <name evidence="3" type="primary">Ss18l2</name>
    <name evidence="3" type="ORF">GTO93_0013377</name>
</gene>
<name>A0ABS2YP02_POLSP</name>